<dbReference type="Gene3D" id="1.10.1760.20">
    <property type="match status" value="1"/>
</dbReference>
<accession>A0A7X2T0X9</accession>
<dbReference type="EMBL" id="VULX01000003">
    <property type="protein sequence ID" value="MSR90630.1"/>
    <property type="molecule type" value="Genomic_DNA"/>
</dbReference>
<evidence type="ECO:0000313" key="3">
    <source>
        <dbReference type="Proteomes" id="UP000460287"/>
    </source>
</evidence>
<dbReference type="InterPro" id="IPR009825">
    <property type="entry name" value="ECF_substrate-spec-like"/>
</dbReference>
<organism evidence="2 3">
    <name type="scientific">Inconstantimicrobium porci</name>
    <dbReference type="NCBI Taxonomy" id="2652291"/>
    <lineage>
        <taxon>Bacteria</taxon>
        <taxon>Bacillati</taxon>
        <taxon>Bacillota</taxon>
        <taxon>Clostridia</taxon>
        <taxon>Eubacteriales</taxon>
        <taxon>Clostridiaceae</taxon>
        <taxon>Inconstantimicrobium</taxon>
    </lineage>
</organism>
<feature type="transmembrane region" description="Helical" evidence="1">
    <location>
        <begin position="31"/>
        <end position="49"/>
    </location>
</feature>
<gene>
    <name evidence="2" type="ORF">FYJ33_04170</name>
</gene>
<dbReference type="Proteomes" id="UP000460287">
    <property type="component" value="Unassembled WGS sequence"/>
</dbReference>
<feature type="transmembrane region" description="Helical" evidence="1">
    <location>
        <begin position="148"/>
        <end position="173"/>
    </location>
</feature>
<dbReference type="GO" id="GO:0016020">
    <property type="term" value="C:membrane"/>
    <property type="evidence" value="ECO:0007669"/>
    <property type="project" value="InterPro"/>
</dbReference>
<proteinExistence type="predicted"/>
<evidence type="ECO:0000313" key="2">
    <source>
        <dbReference type="EMBL" id="MSR90630.1"/>
    </source>
</evidence>
<feature type="transmembrane region" description="Helical" evidence="1">
    <location>
        <begin position="85"/>
        <end position="116"/>
    </location>
</feature>
<sequence>MMKRILFLFTIMPLALLIIFSGRLSSKSYYGALVALSAFFIIFVSYFYFEKSKKGIKDIAVIATIGSFAAVSRVPFVIIPNVQPVTFIVVLAGSVFGSYTGFLIGTISAFVSNIFLGQGPWTPWQMIAWGTAGAIGGIFSKNKLPVEAFSILCFAAGFIYGFIMNLWCVLGFVKTINFTSIALTYINAVPFDLAHSIGNFLFAIVFYDKFYNILARFYRKVNYIEK</sequence>
<name>A0A7X2T0X9_9CLOT</name>
<comment type="caution">
    <text evidence="2">The sequence shown here is derived from an EMBL/GenBank/DDBJ whole genome shotgun (WGS) entry which is preliminary data.</text>
</comment>
<keyword evidence="1" id="KW-0472">Membrane</keyword>
<feature type="transmembrane region" description="Helical" evidence="1">
    <location>
        <begin position="193"/>
        <end position="210"/>
    </location>
</feature>
<evidence type="ECO:0000256" key="1">
    <source>
        <dbReference type="SAM" id="Phobius"/>
    </source>
</evidence>
<feature type="transmembrane region" description="Helical" evidence="1">
    <location>
        <begin position="61"/>
        <end position="79"/>
    </location>
</feature>
<reference evidence="2 3" key="1">
    <citation type="submission" date="2019-08" db="EMBL/GenBank/DDBJ databases">
        <title>In-depth cultivation of the pig gut microbiome towards novel bacterial diversity and tailored functional studies.</title>
        <authorList>
            <person name="Wylensek D."/>
            <person name="Hitch T.C.A."/>
            <person name="Clavel T."/>
        </authorList>
    </citation>
    <scope>NUCLEOTIDE SEQUENCE [LARGE SCALE GENOMIC DNA]</scope>
    <source>
        <strain evidence="2 3">WCA-383-APC-5B</strain>
    </source>
</reference>
<dbReference type="RefSeq" id="WP_154530511.1">
    <property type="nucleotide sequence ID" value="NZ_VULX01000003.1"/>
</dbReference>
<dbReference type="AlphaFoldDB" id="A0A7X2T0X9"/>
<keyword evidence="3" id="KW-1185">Reference proteome</keyword>
<keyword evidence="1" id="KW-0812">Transmembrane</keyword>
<dbReference type="Pfam" id="PF07155">
    <property type="entry name" value="ECF-ribofla_trS"/>
    <property type="match status" value="1"/>
</dbReference>
<protein>
    <submittedName>
        <fullName evidence="2">ECF transporter S component</fullName>
    </submittedName>
</protein>
<keyword evidence="1" id="KW-1133">Transmembrane helix</keyword>